<comment type="caution">
    <text evidence="2">The sequence shown here is derived from an EMBL/GenBank/DDBJ whole genome shotgun (WGS) entry which is preliminary data.</text>
</comment>
<dbReference type="InParanoid" id="A0A3N1HJU4"/>
<organism evidence="2 3">
    <name type="scientific">Pseudokineococcus lusitanus</name>
    <dbReference type="NCBI Taxonomy" id="763993"/>
    <lineage>
        <taxon>Bacteria</taxon>
        <taxon>Bacillati</taxon>
        <taxon>Actinomycetota</taxon>
        <taxon>Actinomycetes</taxon>
        <taxon>Kineosporiales</taxon>
        <taxon>Kineosporiaceae</taxon>
        <taxon>Pseudokineococcus</taxon>
    </lineage>
</organism>
<evidence type="ECO:0000313" key="2">
    <source>
        <dbReference type="EMBL" id="ROP42807.1"/>
    </source>
</evidence>
<accession>A0A3N1HJU4</accession>
<feature type="compositionally biased region" description="Pro residues" evidence="1">
    <location>
        <begin position="140"/>
        <end position="149"/>
    </location>
</feature>
<dbReference type="EMBL" id="RJKN01000005">
    <property type="protein sequence ID" value="ROP42807.1"/>
    <property type="molecule type" value="Genomic_DNA"/>
</dbReference>
<protein>
    <submittedName>
        <fullName evidence="2">Uncharacterized protein</fullName>
    </submittedName>
</protein>
<evidence type="ECO:0000313" key="3">
    <source>
        <dbReference type="Proteomes" id="UP000276232"/>
    </source>
</evidence>
<sequence>MRTSRATVRCDPAPVDPDADRRFLRLAAAITADADPEDVPGLDVDVRGRTFAHRTRDADGRRVDVRVAVLPSALVVRPGLGPIASEAWGEELSDEEAWFRFTLVAWDEDLATTDGVGSGWWTFDGGTVVPVPPWEARGWTPPPEDPLPPRPRRRRRGR</sequence>
<proteinExistence type="predicted"/>
<dbReference type="Proteomes" id="UP000276232">
    <property type="component" value="Unassembled WGS sequence"/>
</dbReference>
<keyword evidence="3" id="KW-1185">Reference proteome</keyword>
<evidence type="ECO:0000256" key="1">
    <source>
        <dbReference type="SAM" id="MobiDB-lite"/>
    </source>
</evidence>
<gene>
    <name evidence="2" type="ORF">EDC03_2094</name>
</gene>
<reference evidence="2 3" key="1">
    <citation type="journal article" date="2015" name="Stand. Genomic Sci.">
        <title>Genomic Encyclopedia of Bacterial and Archaeal Type Strains, Phase III: the genomes of soil and plant-associated and newly described type strains.</title>
        <authorList>
            <person name="Whitman W.B."/>
            <person name="Woyke T."/>
            <person name="Klenk H.P."/>
            <person name="Zhou Y."/>
            <person name="Lilburn T.G."/>
            <person name="Beck B.J."/>
            <person name="De Vos P."/>
            <person name="Vandamme P."/>
            <person name="Eisen J.A."/>
            <person name="Garrity G."/>
            <person name="Hugenholtz P."/>
            <person name="Kyrpides N.C."/>
        </authorList>
    </citation>
    <scope>NUCLEOTIDE SEQUENCE [LARGE SCALE GENOMIC DNA]</scope>
    <source>
        <strain evidence="2 3">CECT 7306</strain>
    </source>
</reference>
<name>A0A3N1HJU4_9ACTN</name>
<dbReference type="AlphaFoldDB" id="A0A3N1HJU4"/>
<feature type="region of interest" description="Disordered" evidence="1">
    <location>
        <begin position="133"/>
        <end position="158"/>
    </location>
</feature>